<evidence type="ECO:0000313" key="3">
    <source>
        <dbReference type="Proteomes" id="UP000007800"/>
    </source>
</evidence>
<keyword evidence="3" id="KW-1185">Reference proteome</keyword>
<proteinExistence type="predicted"/>
<evidence type="ECO:0000313" key="2">
    <source>
        <dbReference type="EMBL" id="EER12839.1"/>
    </source>
</evidence>
<name>C5KRQ4_PERM5</name>
<accession>C5KRQ4</accession>
<organism evidence="3">
    <name type="scientific">Perkinsus marinus (strain ATCC 50983 / TXsc)</name>
    <dbReference type="NCBI Taxonomy" id="423536"/>
    <lineage>
        <taxon>Eukaryota</taxon>
        <taxon>Sar</taxon>
        <taxon>Alveolata</taxon>
        <taxon>Perkinsozoa</taxon>
        <taxon>Perkinsea</taxon>
        <taxon>Perkinsida</taxon>
        <taxon>Perkinsidae</taxon>
        <taxon>Perkinsus</taxon>
    </lineage>
</organism>
<feature type="compositionally biased region" description="Basic and acidic residues" evidence="1">
    <location>
        <begin position="42"/>
        <end position="53"/>
    </location>
</feature>
<feature type="compositionally biased region" description="Basic and acidic residues" evidence="1">
    <location>
        <begin position="80"/>
        <end position="92"/>
    </location>
</feature>
<feature type="non-terminal residue" evidence="2">
    <location>
        <position position="1"/>
    </location>
</feature>
<dbReference type="RefSeq" id="XP_002781044.1">
    <property type="nucleotide sequence ID" value="XM_002780998.1"/>
</dbReference>
<dbReference type="Proteomes" id="UP000007800">
    <property type="component" value="Unassembled WGS sequence"/>
</dbReference>
<sequence length="124" mass="13072">PSESSEGEPLTSGDDVGATGSDSCALQSSTNDDAVNTAENDENLRKETVELEHEEVLATRDDVLDSELASLSSQASVDTPRGEETTKEKSDVVEAGEVEEQQSKSESVVLPSSTVSEEVRPSDA</sequence>
<gene>
    <name evidence="2" type="ORF">Pmar_PMAR012302</name>
</gene>
<protein>
    <submittedName>
        <fullName evidence="2">Uncharacterized protein</fullName>
    </submittedName>
</protein>
<feature type="region of interest" description="Disordered" evidence="1">
    <location>
        <begin position="1"/>
        <end position="53"/>
    </location>
</feature>
<dbReference type="AlphaFoldDB" id="C5KRQ4"/>
<dbReference type="OrthoDB" id="10666712at2759"/>
<evidence type="ECO:0000256" key="1">
    <source>
        <dbReference type="SAM" id="MobiDB-lite"/>
    </source>
</evidence>
<feature type="region of interest" description="Disordered" evidence="1">
    <location>
        <begin position="67"/>
        <end position="124"/>
    </location>
</feature>
<feature type="compositionally biased region" description="Polar residues" evidence="1">
    <location>
        <begin position="20"/>
        <end position="38"/>
    </location>
</feature>
<dbReference type="EMBL" id="GG675906">
    <property type="protein sequence ID" value="EER12839.1"/>
    <property type="molecule type" value="Genomic_DNA"/>
</dbReference>
<dbReference type="InParanoid" id="C5KRQ4"/>
<dbReference type="GeneID" id="9055633"/>
<reference evidence="2 3" key="1">
    <citation type="submission" date="2008-07" db="EMBL/GenBank/DDBJ databases">
        <authorList>
            <person name="El-Sayed N."/>
            <person name="Caler E."/>
            <person name="Inman J."/>
            <person name="Amedeo P."/>
            <person name="Hass B."/>
            <person name="Wortman J."/>
        </authorList>
    </citation>
    <scope>NUCLEOTIDE SEQUENCE [LARGE SCALE GENOMIC DNA]</scope>
    <source>
        <strain evidence="3">ATCC 50983 / TXsc</strain>
    </source>
</reference>